<dbReference type="CDD" id="cd09917">
    <property type="entry name" value="F-box_SF"/>
    <property type="match status" value="1"/>
</dbReference>
<dbReference type="InterPro" id="IPR001810">
    <property type="entry name" value="F-box_dom"/>
</dbReference>
<sequence length="769" mass="89057">MPAKRSKPQPQGNKRQKTTGSESGRSSVVPVATAEVPPQASKARIIRKKGRLACFLNLPLDLWSETFGYLEPYDLLKLSRTTKDFREMLMSRSARQLWIKSLASVPLLPPCPQDMSEPAYTNLVFSPYCNLCQARTSRAVDWNLRVRMCTSCFKEEVGIAGRWEITELIFQLIPTQLLLRQAGLRYLKYQYKHIEEHLESLNQAQAKEYVKERQQMMRAHKEHARLCEIWAQSIAKDRSQELEKLKRDRFNAIASKLRELGWGVDIDVPFIADALRRHEFVKKPQKLTEKIWVNIKQPLLEFMEPLRNKRLEQARQRLIDRRKLAVIEFIRKFKNDHLLSDESKFGPPIWPEPADYLDFELIRKLVDMPGNEELTPEVLSGLKSHLDCLMGDWCKKVERKFMAHVRSCIEMNHKACHGRSTCNHQTLLAGDDDQLSYFLDSVTTIFRCQTCTSSDTYDWDNAYGPSPDDDPLFLGGDSEVDTETKIFFGRHSVLRHQCLTREILSFDMSVWTSIMGPDNIYNGEHIKRYKHSFENITLDEAYGRVMANIVKVAQQDPIGASIWDLRNRHFYCHTCFMDDLKRSPKNLNINYFKCHEMAMHIMEYHHGTAEPRQISRRFFRGLRQRGPGGAVGFGVSNKEANLKIYSCTHCRDLPKEVPPNTRDGVISHVRIMHGNKDPIFGQDFFKVPDADSHYPAPFRKNLFSKRFLVVSDREALGDGPDIDWERLLGEQFDKEEMGKDDEGGYGSKGFDYDPEPEDVESDTDNERNC</sequence>
<feature type="compositionally biased region" description="Polar residues" evidence="1">
    <location>
        <begin position="8"/>
        <end position="26"/>
    </location>
</feature>
<reference evidence="3 4" key="1">
    <citation type="journal article" date="2020" name="ISME J.">
        <title>Uncovering the hidden diversity of litter-decomposition mechanisms in mushroom-forming fungi.</title>
        <authorList>
            <person name="Floudas D."/>
            <person name="Bentzer J."/>
            <person name="Ahren D."/>
            <person name="Johansson T."/>
            <person name="Persson P."/>
            <person name="Tunlid A."/>
        </authorList>
    </citation>
    <scope>NUCLEOTIDE SEQUENCE [LARGE SCALE GENOMIC DNA]</scope>
    <source>
        <strain evidence="3 4">CBS 146.42</strain>
    </source>
</reference>
<dbReference type="Pfam" id="PF00646">
    <property type="entry name" value="F-box"/>
    <property type="match status" value="1"/>
</dbReference>
<dbReference type="OrthoDB" id="2322499at2759"/>
<dbReference type="EMBL" id="JAACJO010000011">
    <property type="protein sequence ID" value="KAF5352806.1"/>
    <property type="molecule type" value="Genomic_DNA"/>
</dbReference>
<dbReference type="AlphaFoldDB" id="A0A8H5D3A8"/>
<dbReference type="PROSITE" id="PS50181">
    <property type="entry name" value="FBOX"/>
    <property type="match status" value="1"/>
</dbReference>
<feature type="region of interest" description="Disordered" evidence="1">
    <location>
        <begin position="727"/>
        <end position="769"/>
    </location>
</feature>
<organism evidence="3 4">
    <name type="scientific">Leucocoprinus leucothites</name>
    <dbReference type="NCBI Taxonomy" id="201217"/>
    <lineage>
        <taxon>Eukaryota</taxon>
        <taxon>Fungi</taxon>
        <taxon>Dikarya</taxon>
        <taxon>Basidiomycota</taxon>
        <taxon>Agaricomycotina</taxon>
        <taxon>Agaricomycetes</taxon>
        <taxon>Agaricomycetidae</taxon>
        <taxon>Agaricales</taxon>
        <taxon>Agaricineae</taxon>
        <taxon>Agaricaceae</taxon>
        <taxon>Leucocoprinus</taxon>
    </lineage>
</organism>
<keyword evidence="4" id="KW-1185">Reference proteome</keyword>
<evidence type="ECO:0000313" key="3">
    <source>
        <dbReference type="EMBL" id="KAF5352806.1"/>
    </source>
</evidence>
<protein>
    <recommendedName>
        <fullName evidence="2">F-box domain-containing protein</fullName>
    </recommendedName>
</protein>
<accession>A0A8H5D3A8</accession>
<name>A0A8H5D3A8_9AGAR</name>
<dbReference type="SUPFAM" id="SSF81383">
    <property type="entry name" value="F-box domain"/>
    <property type="match status" value="1"/>
</dbReference>
<evidence type="ECO:0000313" key="4">
    <source>
        <dbReference type="Proteomes" id="UP000559027"/>
    </source>
</evidence>
<comment type="caution">
    <text evidence="3">The sequence shown here is derived from an EMBL/GenBank/DDBJ whole genome shotgun (WGS) entry which is preliminary data.</text>
</comment>
<proteinExistence type="predicted"/>
<evidence type="ECO:0000256" key="1">
    <source>
        <dbReference type="SAM" id="MobiDB-lite"/>
    </source>
</evidence>
<feature type="domain" description="F-box" evidence="2">
    <location>
        <begin position="52"/>
        <end position="101"/>
    </location>
</feature>
<feature type="compositionally biased region" description="Basic and acidic residues" evidence="1">
    <location>
        <begin position="727"/>
        <end position="742"/>
    </location>
</feature>
<gene>
    <name evidence="3" type="ORF">D9756_006081</name>
</gene>
<feature type="compositionally biased region" description="Acidic residues" evidence="1">
    <location>
        <begin position="752"/>
        <end position="763"/>
    </location>
</feature>
<evidence type="ECO:0000259" key="2">
    <source>
        <dbReference type="PROSITE" id="PS50181"/>
    </source>
</evidence>
<feature type="region of interest" description="Disordered" evidence="1">
    <location>
        <begin position="1"/>
        <end position="35"/>
    </location>
</feature>
<dbReference type="InterPro" id="IPR036047">
    <property type="entry name" value="F-box-like_dom_sf"/>
</dbReference>
<dbReference type="Proteomes" id="UP000559027">
    <property type="component" value="Unassembled WGS sequence"/>
</dbReference>